<feature type="compositionally biased region" description="Low complexity" evidence="1">
    <location>
        <begin position="26"/>
        <end position="63"/>
    </location>
</feature>
<feature type="non-terminal residue" evidence="2">
    <location>
        <position position="1"/>
    </location>
</feature>
<gene>
    <name evidence="2" type="ORF">PCOR1329_LOCUS53523</name>
</gene>
<organism evidence="2 3">
    <name type="scientific">Prorocentrum cordatum</name>
    <dbReference type="NCBI Taxonomy" id="2364126"/>
    <lineage>
        <taxon>Eukaryota</taxon>
        <taxon>Sar</taxon>
        <taxon>Alveolata</taxon>
        <taxon>Dinophyceae</taxon>
        <taxon>Prorocentrales</taxon>
        <taxon>Prorocentraceae</taxon>
        <taxon>Prorocentrum</taxon>
    </lineage>
</organism>
<feature type="compositionally biased region" description="Low complexity" evidence="1">
    <location>
        <begin position="139"/>
        <end position="150"/>
    </location>
</feature>
<feature type="non-terminal residue" evidence="2">
    <location>
        <position position="251"/>
    </location>
</feature>
<feature type="compositionally biased region" description="Low complexity" evidence="1">
    <location>
        <begin position="88"/>
        <end position="105"/>
    </location>
</feature>
<accession>A0ABN9V0T8</accession>
<name>A0ABN9V0T8_9DINO</name>
<feature type="compositionally biased region" description="Low complexity" evidence="1">
    <location>
        <begin position="226"/>
        <end position="236"/>
    </location>
</feature>
<sequence length="251" mass="24817">LGAVSGARQAVSSEGGMRGREDAGEGEAAAAGETLGRAGAAAAAAAAAEAAAAAGATAALEGRQVTPRRAPRRSARRRRAPAPRRGRSAGTPAPGSPGAPARTSPVDLRQHRPQHPEVPGGTEAAPHRAVHPAGARAALQPQGGLPGRLGASRRGRRLVPEVLVAGAELFVELGGRNLQLRGLRRPGRQGAAAGAHGAAARRQRAAQSSAPPGSSPTSRPETSSLSGRGPSSAAPAPGAPRPRRPPAAAAP</sequence>
<feature type="compositionally biased region" description="Low complexity" evidence="1">
    <location>
        <begin position="188"/>
        <end position="198"/>
    </location>
</feature>
<dbReference type="EMBL" id="CAUYUJ010016524">
    <property type="protein sequence ID" value="CAK0866312.1"/>
    <property type="molecule type" value="Genomic_DNA"/>
</dbReference>
<protein>
    <submittedName>
        <fullName evidence="2">Uncharacterized protein</fullName>
    </submittedName>
</protein>
<reference evidence="2" key="1">
    <citation type="submission" date="2023-10" db="EMBL/GenBank/DDBJ databases">
        <authorList>
            <person name="Chen Y."/>
            <person name="Shah S."/>
            <person name="Dougan E. K."/>
            <person name="Thang M."/>
            <person name="Chan C."/>
        </authorList>
    </citation>
    <scope>NUCLEOTIDE SEQUENCE [LARGE SCALE GENOMIC DNA]</scope>
</reference>
<comment type="caution">
    <text evidence="2">The sequence shown here is derived from an EMBL/GenBank/DDBJ whole genome shotgun (WGS) entry which is preliminary data.</text>
</comment>
<evidence type="ECO:0000256" key="1">
    <source>
        <dbReference type="SAM" id="MobiDB-lite"/>
    </source>
</evidence>
<dbReference type="Proteomes" id="UP001189429">
    <property type="component" value="Unassembled WGS sequence"/>
</dbReference>
<feature type="region of interest" description="Disordered" evidence="1">
    <location>
        <begin position="182"/>
        <end position="251"/>
    </location>
</feature>
<feature type="region of interest" description="Disordered" evidence="1">
    <location>
        <begin position="1"/>
        <end position="155"/>
    </location>
</feature>
<evidence type="ECO:0000313" key="3">
    <source>
        <dbReference type="Proteomes" id="UP001189429"/>
    </source>
</evidence>
<keyword evidence="3" id="KW-1185">Reference proteome</keyword>
<evidence type="ECO:0000313" key="2">
    <source>
        <dbReference type="EMBL" id="CAK0866312.1"/>
    </source>
</evidence>
<proteinExistence type="predicted"/>
<feature type="compositionally biased region" description="Low complexity" evidence="1">
    <location>
        <begin position="205"/>
        <end position="218"/>
    </location>
</feature>
<feature type="compositionally biased region" description="Basic residues" evidence="1">
    <location>
        <begin position="69"/>
        <end position="87"/>
    </location>
</feature>